<keyword evidence="2" id="KW-1185">Reference proteome</keyword>
<dbReference type="Proteomes" id="UP001152607">
    <property type="component" value="Unassembled WGS sequence"/>
</dbReference>
<evidence type="ECO:0000313" key="1">
    <source>
        <dbReference type="EMBL" id="CAI6333926.1"/>
    </source>
</evidence>
<evidence type="ECO:0000313" key="2">
    <source>
        <dbReference type="Proteomes" id="UP001152607"/>
    </source>
</evidence>
<dbReference type="AlphaFoldDB" id="A0A9W4UFF9"/>
<name>A0A9W4UFF9_9PLEO</name>
<proteinExistence type="predicted"/>
<organism evidence="1 2">
    <name type="scientific">Periconia digitata</name>
    <dbReference type="NCBI Taxonomy" id="1303443"/>
    <lineage>
        <taxon>Eukaryota</taxon>
        <taxon>Fungi</taxon>
        <taxon>Dikarya</taxon>
        <taxon>Ascomycota</taxon>
        <taxon>Pezizomycotina</taxon>
        <taxon>Dothideomycetes</taxon>
        <taxon>Pleosporomycetidae</taxon>
        <taxon>Pleosporales</taxon>
        <taxon>Massarineae</taxon>
        <taxon>Periconiaceae</taxon>
        <taxon>Periconia</taxon>
    </lineage>
</organism>
<gene>
    <name evidence="1" type="ORF">PDIGIT_LOCUS6978</name>
</gene>
<dbReference type="EMBL" id="CAOQHR010000004">
    <property type="protein sequence ID" value="CAI6333926.1"/>
    <property type="molecule type" value="Genomic_DNA"/>
</dbReference>
<accession>A0A9W4UFF9</accession>
<comment type="caution">
    <text evidence="1">The sequence shown here is derived from an EMBL/GenBank/DDBJ whole genome shotgun (WGS) entry which is preliminary data.</text>
</comment>
<sequence>MASPYSSTYAHGRPYFYLGTRTCTSTTVDVHFTPHHTTTHHLPTAYHAHAHCRIPSRPLSPFYSSCISPSFSLAFGQTRCAHRSYLCVCVCVCVCAAQRAEQNK</sequence>
<protein>
    <submittedName>
        <fullName evidence="1">Uncharacterized protein</fullName>
    </submittedName>
</protein>
<reference evidence="1" key="1">
    <citation type="submission" date="2023-01" db="EMBL/GenBank/DDBJ databases">
        <authorList>
            <person name="Van Ghelder C."/>
            <person name="Rancurel C."/>
        </authorList>
    </citation>
    <scope>NUCLEOTIDE SEQUENCE</scope>
    <source>
        <strain evidence="1">CNCM I-4278</strain>
    </source>
</reference>